<accession>A0ABN4H5H4</accession>
<organism evidence="1 2">
    <name type="scientific">Corynebacterium ulcerans FRC58</name>
    <dbReference type="NCBI Taxonomy" id="1408268"/>
    <lineage>
        <taxon>Bacteria</taxon>
        <taxon>Bacillati</taxon>
        <taxon>Actinomycetota</taxon>
        <taxon>Actinomycetes</taxon>
        <taxon>Mycobacteriales</taxon>
        <taxon>Corynebacteriaceae</taxon>
        <taxon>Corynebacterium</taxon>
    </lineage>
</organism>
<proteinExistence type="predicted"/>
<name>A0ABN4H5H4_CORUL</name>
<dbReference type="EMBL" id="CP011913">
    <property type="protein sequence ID" value="AKN77556.1"/>
    <property type="molecule type" value="Genomic_DNA"/>
</dbReference>
<dbReference type="RefSeq" id="WP_029974373.1">
    <property type="nucleotide sequence ID" value="NZ_CP011913.1"/>
</dbReference>
<evidence type="ECO:0000313" key="1">
    <source>
        <dbReference type="EMBL" id="AKN77556.1"/>
    </source>
</evidence>
<reference evidence="1 2" key="1">
    <citation type="journal article" date="2014" name="Int. J. Syst. Evol. Microbiol.">
        <title>Draft Genome Sequence of Corynebacterium ulcerans FRC58, Isolated from the Bronchitic Aspiration of a Patient in France.</title>
        <authorList>
            <person name="Silva Ado S."/>
            <person name="Barauna R.A."/>
            <person name="de Sa P.C."/>
            <person name="das Gracas D.A."/>
            <person name="Carneiro A.R."/>
            <person name="Thouvenin M."/>
            <person name="Azevedo V."/>
            <person name="Badell E."/>
            <person name="Guiso N."/>
            <person name="da Silva A.L."/>
            <person name="Ramos R.T."/>
        </authorList>
    </citation>
    <scope>NUCLEOTIDE SEQUENCE [LARGE SCALE GENOMIC DNA]</scope>
    <source>
        <strain evidence="1 2">FRC58</strain>
    </source>
</reference>
<dbReference type="Proteomes" id="UP000036185">
    <property type="component" value="Chromosome"/>
</dbReference>
<keyword evidence="2" id="KW-1185">Reference proteome</keyword>
<gene>
    <name evidence="1" type="ORF">CulFRC58_1702</name>
</gene>
<sequence length="131" mass="15178">MAKLNEKLLERLFRRVIGEIEQRATTLKRLPLSPANHKDIAEILKAVARIQNRPMQRMILKPNPDNSAARESKKEHLCRLQELVDSVFLAPRTNTTEQIRDAAECLMHALETEIDYLDWHTKPHLRPGAPR</sequence>
<evidence type="ECO:0000313" key="2">
    <source>
        <dbReference type="Proteomes" id="UP000036185"/>
    </source>
</evidence>
<protein>
    <submittedName>
        <fullName evidence="1">Uncharacterized protein</fullName>
    </submittedName>
</protein>